<keyword evidence="1" id="KW-0396">Initiation factor</keyword>
<comment type="caution">
    <text evidence="1">The sequence shown here is derived from an EMBL/GenBank/DDBJ whole genome shotgun (WGS) entry which is preliminary data.</text>
</comment>
<evidence type="ECO:0000313" key="2">
    <source>
        <dbReference type="Proteomes" id="UP000325081"/>
    </source>
</evidence>
<protein>
    <submittedName>
        <fullName evidence="1">Eukaryotic translation initiation factor 2 family protein / eIF-2 family protein</fullName>
    </submittedName>
</protein>
<name>A0A5A7QMG0_STRAF</name>
<keyword evidence="1" id="KW-0648">Protein biosynthesis</keyword>
<dbReference type="AlphaFoldDB" id="A0A5A7QMG0"/>
<reference evidence="2" key="1">
    <citation type="journal article" date="2019" name="Curr. Biol.">
        <title>Genome Sequence of Striga asiatica Provides Insight into the Evolution of Plant Parasitism.</title>
        <authorList>
            <person name="Yoshida S."/>
            <person name="Kim S."/>
            <person name="Wafula E.K."/>
            <person name="Tanskanen J."/>
            <person name="Kim Y.M."/>
            <person name="Honaas L."/>
            <person name="Yang Z."/>
            <person name="Spallek T."/>
            <person name="Conn C.E."/>
            <person name="Ichihashi Y."/>
            <person name="Cheong K."/>
            <person name="Cui S."/>
            <person name="Der J.P."/>
            <person name="Gundlach H."/>
            <person name="Jiao Y."/>
            <person name="Hori C."/>
            <person name="Ishida J.K."/>
            <person name="Kasahara H."/>
            <person name="Kiba T."/>
            <person name="Kim M.S."/>
            <person name="Koo N."/>
            <person name="Laohavisit A."/>
            <person name="Lee Y.H."/>
            <person name="Lumba S."/>
            <person name="McCourt P."/>
            <person name="Mortimer J.C."/>
            <person name="Mutuku J.M."/>
            <person name="Nomura T."/>
            <person name="Sasaki-Sekimoto Y."/>
            <person name="Seto Y."/>
            <person name="Wang Y."/>
            <person name="Wakatake T."/>
            <person name="Sakakibara H."/>
            <person name="Demura T."/>
            <person name="Yamaguchi S."/>
            <person name="Yoneyama K."/>
            <person name="Manabe R.I."/>
            <person name="Nelson D.C."/>
            <person name="Schulman A.H."/>
            <person name="Timko M.P."/>
            <person name="dePamphilis C.W."/>
            <person name="Choi D."/>
            <person name="Shirasu K."/>
        </authorList>
    </citation>
    <scope>NUCLEOTIDE SEQUENCE [LARGE SCALE GENOMIC DNA]</scope>
    <source>
        <strain evidence="2">cv. UVA1</strain>
    </source>
</reference>
<proteinExistence type="predicted"/>
<dbReference type="GO" id="GO:0003743">
    <property type="term" value="F:translation initiation factor activity"/>
    <property type="evidence" value="ECO:0007669"/>
    <property type="project" value="UniProtKB-KW"/>
</dbReference>
<accession>A0A5A7QMG0</accession>
<keyword evidence="2" id="KW-1185">Reference proteome</keyword>
<gene>
    <name evidence="1" type="ORF">STAS_22563</name>
</gene>
<sequence length="303" mass="33102">MPASETESFQSVPMLSISFIYAHDPVKNRMIVRVVKELTLIKGRTGLKMLIQSPCKQRRKGTNAADSDAAVIDVASSSVSLPPFLSLSLKDADGLSFISDTILKLGSSHTTRMAKLAAGMVEYQGFFNPSFPIGLSLERDRGDSIPYRSSPLKAKKAIASVKPRMSQTSLPSILQHIGVDKAQAGAFPPVFGDILAQASFLKLLVRASYFSFKPLLASHRFPSWSTNFEPLRFARASTNQTLSGQRLRSSRLGPSVSSIRSRNFIPKQIKEKFSLLIPRPLDIDSTPSPGSSVRTNLESLAYA</sequence>
<dbReference type="EMBL" id="BKCP01007183">
    <property type="protein sequence ID" value="GER45607.1"/>
    <property type="molecule type" value="Genomic_DNA"/>
</dbReference>
<dbReference type="Proteomes" id="UP000325081">
    <property type="component" value="Unassembled WGS sequence"/>
</dbReference>
<organism evidence="1 2">
    <name type="scientific">Striga asiatica</name>
    <name type="common">Asiatic witchweed</name>
    <name type="synonym">Buchnera asiatica</name>
    <dbReference type="NCBI Taxonomy" id="4170"/>
    <lineage>
        <taxon>Eukaryota</taxon>
        <taxon>Viridiplantae</taxon>
        <taxon>Streptophyta</taxon>
        <taxon>Embryophyta</taxon>
        <taxon>Tracheophyta</taxon>
        <taxon>Spermatophyta</taxon>
        <taxon>Magnoliopsida</taxon>
        <taxon>eudicotyledons</taxon>
        <taxon>Gunneridae</taxon>
        <taxon>Pentapetalae</taxon>
        <taxon>asterids</taxon>
        <taxon>lamiids</taxon>
        <taxon>Lamiales</taxon>
        <taxon>Orobanchaceae</taxon>
        <taxon>Buchnereae</taxon>
        <taxon>Striga</taxon>
    </lineage>
</organism>
<evidence type="ECO:0000313" key="1">
    <source>
        <dbReference type="EMBL" id="GER45607.1"/>
    </source>
</evidence>